<proteinExistence type="inferred from homology"/>
<dbReference type="RefSeq" id="WP_054458807.1">
    <property type="nucleotide sequence ID" value="NZ_CADIJY010000001.1"/>
</dbReference>
<organism evidence="7 8">
    <name type="scientific">Achromobacter aegrifaciens</name>
    <dbReference type="NCBI Taxonomy" id="1287736"/>
    <lineage>
        <taxon>Bacteria</taxon>
        <taxon>Pseudomonadati</taxon>
        <taxon>Pseudomonadota</taxon>
        <taxon>Betaproteobacteria</taxon>
        <taxon>Burkholderiales</taxon>
        <taxon>Alcaligenaceae</taxon>
        <taxon>Achromobacter</taxon>
    </lineage>
</organism>
<dbReference type="Pfam" id="PF22003">
    <property type="entry name" value="MrkDrd"/>
    <property type="match status" value="1"/>
</dbReference>
<keyword evidence="3" id="KW-0281">Fimbrium</keyword>
<dbReference type="PANTHER" id="PTHR33420">
    <property type="entry name" value="FIMBRIAL SUBUNIT ELFA-RELATED"/>
    <property type="match status" value="1"/>
</dbReference>
<dbReference type="SUPFAM" id="SSF49401">
    <property type="entry name" value="Bacterial adhesins"/>
    <property type="match status" value="1"/>
</dbReference>
<evidence type="ECO:0000313" key="8">
    <source>
        <dbReference type="Proteomes" id="UP000044098"/>
    </source>
</evidence>
<evidence type="ECO:0000259" key="6">
    <source>
        <dbReference type="Pfam" id="PF22003"/>
    </source>
</evidence>
<accession>A0AAD2KM71</accession>
<feature type="signal peptide" evidence="4">
    <location>
        <begin position="1"/>
        <end position="25"/>
    </location>
</feature>
<dbReference type="PANTHER" id="PTHR33420:SF14">
    <property type="entry name" value="TYPE 1 FIMBRIN D-MANNOSE SPECIFIC ADHESIN"/>
    <property type="match status" value="1"/>
</dbReference>
<evidence type="ECO:0000256" key="4">
    <source>
        <dbReference type="SAM" id="SignalP"/>
    </source>
</evidence>
<reference evidence="7 8" key="1">
    <citation type="submission" date="2015-09" db="EMBL/GenBank/DDBJ databases">
        <authorList>
            <consortium name="Pathogen Informatics"/>
        </authorList>
    </citation>
    <scope>NUCLEOTIDE SEQUENCE [LARGE SCALE GENOMIC DNA]</scope>
    <source>
        <strain evidence="7 8">2789STDY5608625</strain>
    </source>
</reference>
<dbReference type="EMBL" id="CYTK01000016">
    <property type="protein sequence ID" value="CUJ77126.1"/>
    <property type="molecule type" value="Genomic_DNA"/>
</dbReference>
<dbReference type="GO" id="GO:0043709">
    <property type="term" value="P:cell adhesion involved in single-species biofilm formation"/>
    <property type="evidence" value="ECO:0007669"/>
    <property type="project" value="TreeGrafter"/>
</dbReference>
<gene>
    <name evidence="7" type="ORF">ERS370000_05999</name>
</gene>
<comment type="caution">
    <text evidence="7">The sequence shown here is derived from an EMBL/GenBank/DDBJ whole genome shotgun (WGS) entry which is preliminary data.</text>
</comment>
<evidence type="ECO:0000313" key="7">
    <source>
        <dbReference type="EMBL" id="CUJ77126.1"/>
    </source>
</evidence>
<dbReference type="InterPro" id="IPR000259">
    <property type="entry name" value="Adhesion_dom_fimbrial"/>
</dbReference>
<evidence type="ECO:0000259" key="5">
    <source>
        <dbReference type="Pfam" id="PF00419"/>
    </source>
</evidence>
<dbReference type="Gene3D" id="2.60.40.3310">
    <property type="match status" value="1"/>
</dbReference>
<sequence>MKMLRNLYSFGALLLLLALSPNAYAALCSNGQIPAPFSGGPEITVDPDAPVGQVLKTVAFWANGYHSGTGTCLTATVRMSFNGSGTQVAPNVFATGIPGVGIRTKVTGGTCGTGYVPFSCTGRFSGAELPRIDFIYELIKTGPITSKTISSPTLFTMTDDYQHPATGSNRYAYVFIWGDLTVKVKQPPTCSVSSAGPIKRSLGSFPATSFKGVGSTSPERPFSIDLKCSGGDPGMSAEAYVTLTDATNTDNRSNVLTLSPDSQARGIGIEILKGTTVLGYGPDSKVAGNVNQWHAGSVSTGTGTFSIPLSARYVQTDPVVTAGSANGRATFTMSYQ</sequence>
<feature type="domain" description="Fimbrial-type adhesion" evidence="5">
    <location>
        <begin position="181"/>
        <end position="336"/>
    </location>
</feature>
<dbReference type="AlphaFoldDB" id="A0AAD2KM71"/>
<dbReference type="InterPro" id="IPR008966">
    <property type="entry name" value="Adhesion_dom_sf"/>
</dbReference>
<dbReference type="Gene3D" id="2.60.40.1090">
    <property type="entry name" value="Fimbrial-type adhesion domain"/>
    <property type="match status" value="1"/>
</dbReference>
<comment type="similarity">
    <text evidence="2">Belongs to the fimbrial protein family.</text>
</comment>
<evidence type="ECO:0000256" key="1">
    <source>
        <dbReference type="ARBA" id="ARBA00004561"/>
    </source>
</evidence>
<dbReference type="Pfam" id="PF00419">
    <property type="entry name" value="Fimbrial"/>
    <property type="match status" value="1"/>
</dbReference>
<dbReference type="GO" id="GO:0009289">
    <property type="term" value="C:pilus"/>
    <property type="evidence" value="ECO:0007669"/>
    <property type="project" value="UniProtKB-SubCell"/>
</dbReference>
<evidence type="ECO:0000256" key="2">
    <source>
        <dbReference type="ARBA" id="ARBA00006671"/>
    </source>
</evidence>
<dbReference type="Proteomes" id="UP000044098">
    <property type="component" value="Unassembled WGS sequence"/>
</dbReference>
<dbReference type="InterPro" id="IPR050263">
    <property type="entry name" value="Bact_Fimbrial_Adh_Pro"/>
</dbReference>
<protein>
    <submittedName>
        <fullName evidence="7">F17b-G fimbrial adhesin</fullName>
    </submittedName>
</protein>
<name>A0AAD2KM71_ACHAE</name>
<feature type="domain" description="MrkD-like receptor binding" evidence="6">
    <location>
        <begin position="43"/>
        <end position="147"/>
    </location>
</feature>
<dbReference type="InterPro" id="IPR054160">
    <property type="entry name" value="MrkD_recept-bd"/>
</dbReference>
<dbReference type="InterPro" id="IPR036937">
    <property type="entry name" value="Adhesion_dom_fimbrial_sf"/>
</dbReference>
<evidence type="ECO:0000256" key="3">
    <source>
        <dbReference type="ARBA" id="ARBA00023263"/>
    </source>
</evidence>
<feature type="chain" id="PRO_5042270073" evidence="4">
    <location>
        <begin position="26"/>
        <end position="336"/>
    </location>
</feature>
<comment type="subcellular location">
    <subcellularLocation>
        <location evidence="1">Fimbrium</location>
    </subcellularLocation>
</comment>
<keyword evidence="4" id="KW-0732">Signal</keyword>